<organism evidence="1 2">
    <name type="scientific">Stylosanthes scabra</name>
    <dbReference type="NCBI Taxonomy" id="79078"/>
    <lineage>
        <taxon>Eukaryota</taxon>
        <taxon>Viridiplantae</taxon>
        <taxon>Streptophyta</taxon>
        <taxon>Embryophyta</taxon>
        <taxon>Tracheophyta</taxon>
        <taxon>Spermatophyta</taxon>
        <taxon>Magnoliopsida</taxon>
        <taxon>eudicotyledons</taxon>
        <taxon>Gunneridae</taxon>
        <taxon>Pentapetalae</taxon>
        <taxon>rosids</taxon>
        <taxon>fabids</taxon>
        <taxon>Fabales</taxon>
        <taxon>Fabaceae</taxon>
        <taxon>Papilionoideae</taxon>
        <taxon>50 kb inversion clade</taxon>
        <taxon>dalbergioids sensu lato</taxon>
        <taxon>Dalbergieae</taxon>
        <taxon>Pterocarpus clade</taxon>
        <taxon>Stylosanthes</taxon>
    </lineage>
</organism>
<dbReference type="Proteomes" id="UP001341840">
    <property type="component" value="Unassembled WGS sequence"/>
</dbReference>
<name>A0ABU6SYF0_9FABA</name>
<comment type="caution">
    <text evidence="1">The sequence shown here is derived from an EMBL/GenBank/DDBJ whole genome shotgun (WGS) entry which is preliminary data.</text>
</comment>
<evidence type="ECO:0000313" key="1">
    <source>
        <dbReference type="EMBL" id="MED6141340.1"/>
    </source>
</evidence>
<accession>A0ABU6SYF0</accession>
<gene>
    <name evidence="1" type="ORF">PIB30_102379</name>
</gene>
<dbReference type="EMBL" id="JASCZI010063561">
    <property type="protein sequence ID" value="MED6141340.1"/>
    <property type="molecule type" value="Genomic_DNA"/>
</dbReference>
<protein>
    <submittedName>
        <fullName evidence="1">Uncharacterized protein</fullName>
    </submittedName>
</protein>
<proteinExistence type="predicted"/>
<evidence type="ECO:0000313" key="2">
    <source>
        <dbReference type="Proteomes" id="UP001341840"/>
    </source>
</evidence>
<sequence length="62" mass="6975">MEVEYQILTLSPKLIYEVVDTPQDIAISSFLTLLDLIDNVLEKFSDLGPCLVDCKVGMEDLK</sequence>
<feature type="non-terminal residue" evidence="1">
    <location>
        <position position="62"/>
    </location>
</feature>
<reference evidence="1 2" key="1">
    <citation type="journal article" date="2023" name="Plants (Basel)">
        <title>Bridging the Gap: Combining Genomics and Transcriptomics Approaches to Understand Stylosanthes scabra, an Orphan Legume from the Brazilian Caatinga.</title>
        <authorList>
            <person name="Ferreira-Neto J.R.C."/>
            <person name="da Silva M.D."/>
            <person name="Binneck E."/>
            <person name="de Melo N.F."/>
            <person name="da Silva R.H."/>
            <person name="de Melo A.L.T.M."/>
            <person name="Pandolfi V."/>
            <person name="Bustamante F.O."/>
            <person name="Brasileiro-Vidal A.C."/>
            <person name="Benko-Iseppon A.M."/>
        </authorList>
    </citation>
    <scope>NUCLEOTIDE SEQUENCE [LARGE SCALE GENOMIC DNA]</scope>
    <source>
        <tissue evidence="1">Leaves</tissue>
    </source>
</reference>
<keyword evidence="2" id="KW-1185">Reference proteome</keyword>